<gene>
    <name evidence="1" type="ORF">POTOM_055381</name>
</gene>
<dbReference type="OrthoDB" id="2021147at2759"/>
<organism evidence="1 2">
    <name type="scientific">Populus tomentosa</name>
    <name type="common">Chinese white poplar</name>
    <dbReference type="NCBI Taxonomy" id="118781"/>
    <lineage>
        <taxon>Eukaryota</taxon>
        <taxon>Viridiplantae</taxon>
        <taxon>Streptophyta</taxon>
        <taxon>Embryophyta</taxon>
        <taxon>Tracheophyta</taxon>
        <taxon>Spermatophyta</taxon>
        <taxon>Magnoliopsida</taxon>
        <taxon>eudicotyledons</taxon>
        <taxon>Gunneridae</taxon>
        <taxon>Pentapetalae</taxon>
        <taxon>rosids</taxon>
        <taxon>fabids</taxon>
        <taxon>Malpighiales</taxon>
        <taxon>Salicaceae</taxon>
        <taxon>Saliceae</taxon>
        <taxon>Populus</taxon>
    </lineage>
</organism>
<dbReference type="EMBL" id="JAAWWB010000034">
    <property type="protein sequence ID" value="KAG6742095.1"/>
    <property type="molecule type" value="Genomic_DNA"/>
</dbReference>
<accession>A0A8X7Y246</accession>
<dbReference type="AlphaFoldDB" id="A0A8X7Y246"/>
<sequence>MAQLNVSKVISTKSEQDFNDICDWSNELDHLPLLQRRKLLLSGKPNITSNVDVVVKKEYEDSQEVSVSASSANVREGSKVAVNQCLQNGIGGQGLVKSGGCSSQGTKVNAYVCLDQVMCSEVAGNGFGIEKVETVVCTLTQNSMAQSQPAEAKVECSYNNVQSTLEDGMTGSAGADLQTIKVKSNSPDDCADDLDHVVLRVRQGMLLSRKMLRLEKTNLEGLNMESNSCQKPHFMPATADSMASSSLSTMINVKAEPLDNNELHNSDRISVSNFSINKVPVKTELEIPNKLYKDKLDHMQLQDRIKMLTKWKSSKSKISGNSECLRKAIPSDVEYGSTVPDPIRFIQPRKRKKTATDSVETALEEDAPGLLQVLVEQGVSLEEIKLYGEADDDEAIDESFIEDGFGELEAVMSKLLFQRSSLLKLAPIQCAKASRPNYCLECLFSLVEQTRHLRFRNWPAEWGWCRDLQSFVFVFKKHNRIVLERPEYGYATYFFELVDSISIDWQIKRLVTAMKLTNCGRVSVVENRPLSVRTYICFPWLTTGFHQIDSSVSNAFKSLIKVGEDITEGEAQVLMQYGWTPNSGLGTMLNYCDRVFHDRKNEKDSSEWRSKIGKLLMNGYNGGSIVSNNIETELIQHTSAESPQIKMEL</sequence>
<keyword evidence="2" id="KW-1185">Reference proteome</keyword>
<reference evidence="1" key="1">
    <citation type="journal article" date="2020" name="bioRxiv">
        <title>Hybrid origin of Populus tomentosa Carr. identified through genome sequencing and phylogenomic analysis.</title>
        <authorList>
            <person name="An X."/>
            <person name="Gao K."/>
            <person name="Chen Z."/>
            <person name="Li J."/>
            <person name="Yang X."/>
            <person name="Yang X."/>
            <person name="Zhou J."/>
            <person name="Guo T."/>
            <person name="Zhao T."/>
            <person name="Huang S."/>
            <person name="Miao D."/>
            <person name="Khan W.U."/>
            <person name="Rao P."/>
            <person name="Ye M."/>
            <person name="Lei B."/>
            <person name="Liao W."/>
            <person name="Wang J."/>
            <person name="Ji L."/>
            <person name="Li Y."/>
            <person name="Guo B."/>
            <person name="Mustafa N.S."/>
            <person name="Li S."/>
            <person name="Yun Q."/>
            <person name="Keller S.R."/>
            <person name="Mao J."/>
            <person name="Zhang R."/>
            <person name="Strauss S.H."/>
        </authorList>
    </citation>
    <scope>NUCLEOTIDE SEQUENCE</scope>
    <source>
        <strain evidence="1">GM15</strain>
        <tissue evidence="1">Leaf</tissue>
    </source>
</reference>
<proteinExistence type="predicted"/>
<protein>
    <submittedName>
        <fullName evidence="1">Uncharacterized protein</fullName>
    </submittedName>
</protein>
<evidence type="ECO:0000313" key="2">
    <source>
        <dbReference type="Proteomes" id="UP000886885"/>
    </source>
</evidence>
<dbReference type="PANTHER" id="PTHR47871:SF2">
    <property type="entry name" value="OS03G0221300 PROTEIN"/>
    <property type="match status" value="1"/>
</dbReference>
<evidence type="ECO:0000313" key="1">
    <source>
        <dbReference type="EMBL" id="KAG6742095.1"/>
    </source>
</evidence>
<dbReference type="PANTHER" id="PTHR47871">
    <property type="entry name" value="NAC DOMAIN-CONTAINING PROTEIN 8"/>
    <property type="match status" value="1"/>
</dbReference>
<name>A0A8X7Y246_POPTO</name>
<dbReference type="Proteomes" id="UP000886885">
    <property type="component" value="Chromosome 17D"/>
</dbReference>
<comment type="caution">
    <text evidence="1">The sequence shown here is derived from an EMBL/GenBank/DDBJ whole genome shotgun (WGS) entry which is preliminary data.</text>
</comment>